<organism evidence="2">
    <name type="scientific">Rhizophora mucronata</name>
    <name type="common">Asiatic mangrove</name>
    <dbReference type="NCBI Taxonomy" id="61149"/>
    <lineage>
        <taxon>Eukaryota</taxon>
        <taxon>Viridiplantae</taxon>
        <taxon>Streptophyta</taxon>
        <taxon>Embryophyta</taxon>
        <taxon>Tracheophyta</taxon>
        <taxon>Spermatophyta</taxon>
        <taxon>Magnoliopsida</taxon>
        <taxon>eudicotyledons</taxon>
        <taxon>Gunneridae</taxon>
        <taxon>Pentapetalae</taxon>
        <taxon>rosids</taxon>
        <taxon>fabids</taxon>
        <taxon>Malpighiales</taxon>
        <taxon>Rhizophoraceae</taxon>
        <taxon>Rhizophora</taxon>
    </lineage>
</organism>
<dbReference type="EMBL" id="GGEC01046735">
    <property type="protein sequence ID" value="MBX27219.1"/>
    <property type="molecule type" value="Transcribed_RNA"/>
</dbReference>
<protein>
    <submittedName>
        <fullName evidence="2">Uncharacterized protein</fullName>
    </submittedName>
</protein>
<sequence length="31" mass="3731">MTVSGCLLLHFKLLFFFISYLISKIFFQFLL</sequence>
<feature type="transmembrane region" description="Helical" evidence="1">
    <location>
        <begin position="7"/>
        <end position="27"/>
    </location>
</feature>
<keyword evidence="1" id="KW-0812">Transmembrane</keyword>
<reference evidence="2" key="1">
    <citation type="submission" date="2018-02" db="EMBL/GenBank/DDBJ databases">
        <title>Rhizophora mucronata_Transcriptome.</title>
        <authorList>
            <person name="Meera S.P."/>
            <person name="Sreeshan A."/>
            <person name="Augustine A."/>
        </authorList>
    </citation>
    <scope>NUCLEOTIDE SEQUENCE</scope>
    <source>
        <tissue evidence="2">Leaf</tissue>
    </source>
</reference>
<accession>A0A2P2MAI0</accession>
<name>A0A2P2MAI0_RHIMU</name>
<evidence type="ECO:0000256" key="1">
    <source>
        <dbReference type="SAM" id="Phobius"/>
    </source>
</evidence>
<keyword evidence="1" id="KW-1133">Transmembrane helix</keyword>
<proteinExistence type="predicted"/>
<dbReference type="AlphaFoldDB" id="A0A2P2MAI0"/>
<keyword evidence="1" id="KW-0472">Membrane</keyword>
<evidence type="ECO:0000313" key="2">
    <source>
        <dbReference type="EMBL" id="MBX27219.1"/>
    </source>
</evidence>